<organism evidence="3 4">
    <name type="scientific">Zingiber officinale</name>
    <name type="common">Ginger</name>
    <name type="synonym">Amomum zingiber</name>
    <dbReference type="NCBI Taxonomy" id="94328"/>
    <lineage>
        <taxon>Eukaryota</taxon>
        <taxon>Viridiplantae</taxon>
        <taxon>Streptophyta</taxon>
        <taxon>Embryophyta</taxon>
        <taxon>Tracheophyta</taxon>
        <taxon>Spermatophyta</taxon>
        <taxon>Magnoliopsida</taxon>
        <taxon>Liliopsida</taxon>
        <taxon>Zingiberales</taxon>
        <taxon>Zingiberaceae</taxon>
        <taxon>Zingiber</taxon>
    </lineage>
</organism>
<feature type="region of interest" description="Disordered" evidence="1">
    <location>
        <begin position="1"/>
        <end position="35"/>
    </location>
</feature>
<protein>
    <submittedName>
        <fullName evidence="3">Uncharacterized protein</fullName>
    </submittedName>
</protein>
<evidence type="ECO:0000256" key="1">
    <source>
        <dbReference type="SAM" id="MobiDB-lite"/>
    </source>
</evidence>
<keyword evidence="2" id="KW-0472">Membrane</keyword>
<gene>
    <name evidence="3" type="ORF">ZIOFF_054176</name>
</gene>
<sequence length="155" mass="16951">MRRAAAVASPNHGRRSACRSTTNSTDRAPIQARAPPTLSLDQRRRLRIFFPFYGELLNNRTGVRSRLYTHPPVEMAACDKTLAVALLLFFALAATAALDASLYDSVDNSCYCHCMIDRCMAAPDATREECGTSCDAGCIKSGRPGRIDGHDFCGY</sequence>
<proteinExistence type="predicted"/>
<keyword evidence="2" id="KW-1133">Transmembrane helix</keyword>
<dbReference type="Proteomes" id="UP000734854">
    <property type="component" value="Unassembled WGS sequence"/>
</dbReference>
<name>A0A8J5KJ87_ZINOF</name>
<comment type="caution">
    <text evidence="3">The sequence shown here is derived from an EMBL/GenBank/DDBJ whole genome shotgun (WGS) entry which is preliminary data.</text>
</comment>
<feature type="transmembrane region" description="Helical" evidence="2">
    <location>
        <begin position="82"/>
        <end position="103"/>
    </location>
</feature>
<keyword evidence="4" id="KW-1185">Reference proteome</keyword>
<reference evidence="3 4" key="1">
    <citation type="submission" date="2020-08" db="EMBL/GenBank/DDBJ databases">
        <title>Plant Genome Project.</title>
        <authorList>
            <person name="Zhang R.-G."/>
        </authorList>
    </citation>
    <scope>NUCLEOTIDE SEQUENCE [LARGE SCALE GENOMIC DNA]</scope>
    <source>
        <tissue evidence="3">Rhizome</tissue>
    </source>
</reference>
<accession>A0A8J5KJ87</accession>
<evidence type="ECO:0000313" key="4">
    <source>
        <dbReference type="Proteomes" id="UP000734854"/>
    </source>
</evidence>
<evidence type="ECO:0000313" key="3">
    <source>
        <dbReference type="EMBL" id="KAG6485613.1"/>
    </source>
</evidence>
<dbReference type="EMBL" id="JACMSC010000015">
    <property type="protein sequence ID" value="KAG6485613.1"/>
    <property type="molecule type" value="Genomic_DNA"/>
</dbReference>
<keyword evidence="2" id="KW-0812">Transmembrane</keyword>
<dbReference type="AlphaFoldDB" id="A0A8J5KJ87"/>
<evidence type="ECO:0000256" key="2">
    <source>
        <dbReference type="SAM" id="Phobius"/>
    </source>
</evidence>